<reference evidence="1 2" key="1">
    <citation type="submission" date="2015-04" db="EMBL/GenBank/DDBJ databases">
        <title>Complete Sequence for the Genome of the Thioalkalivibrio versutus D301.</title>
        <authorList>
            <person name="Mu T."/>
            <person name="Zhou J."/>
            <person name="Xu X."/>
        </authorList>
    </citation>
    <scope>NUCLEOTIDE SEQUENCE [LARGE SCALE GENOMIC DNA]</scope>
    <source>
        <strain evidence="1 2">D301</strain>
    </source>
</reference>
<dbReference type="KEGG" id="tvr:TVD_10815"/>
<dbReference type="InterPro" id="IPR011197">
    <property type="entry name" value="UCP012318"/>
</dbReference>
<gene>
    <name evidence="1" type="ORF">TVD_10815</name>
</gene>
<dbReference type="PANTHER" id="PTHR42782">
    <property type="entry name" value="SI:CH73-314G15.3"/>
    <property type="match status" value="1"/>
</dbReference>
<dbReference type="OrthoDB" id="9778629at2"/>
<dbReference type="RefSeq" id="WP_018176103.1">
    <property type="nucleotide sequence ID" value="NZ_CP011367.1"/>
</dbReference>
<dbReference type="Proteomes" id="UP000064201">
    <property type="component" value="Chromosome"/>
</dbReference>
<protein>
    <submittedName>
        <fullName evidence="1">Ribonucleoside-triphosphate reductase</fullName>
    </submittedName>
</protein>
<accession>A0A0G3G3M5</accession>
<dbReference type="EMBL" id="CP011367">
    <property type="protein sequence ID" value="AKJ95813.1"/>
    <property type="molecule type" value="Genomic_DNA"/>
</dbReference>
<evidence type="ECO:0000313" key="1">
    <source>
        <dbReference type="EMBL" id="AKJ95813.1"/>
    </source>
</evidence>
<dbReference type="InterPro" id="IPR009078">
    <property type="entry name" value="Ferritin-like_SF"/>
</dbReference>
<dbReference type="PANTHER" id="PTHR42782:SF4">
    <property type="entry name" value="DUF455 DOMAIN-CONTAINING PROTEIN"/>
    <property type="match status" value="1"/>
</dbReference>
<dbReference type="InterPro" id="IPR007402">
    <property type="entry name" value="DUF455"/>
</dbReference>
<evidence type="ECO:0000313" key="2">
    <source>
        <dbReference type="Proteomes" id="UP000064201"/>
    </source>
</evidence>
<dbReference type="AlphaFoldDB" id="A0A0G3G3M5"/>
<sequence>MSERPRPHPAVYRAAEAALRDCDPEAKCERVLELARAWWADELEGTDAPAPQRMEVPGRPERPVLVHPKELPRRGLNTTAGRVALVHAVAHIEFNAINLALDAVYRFRDMPAPFVSDWLQVAAEEARHFRLLRARLLELGADYGDLAAHNGLWEAALATDHDVMVRMALVPRVLEARGLDVTPGMIQRLEAAGDTDTVALLEIIQREEVAHVAIGTHWFRELARARGLDPEPLFLDLLAEYMPGRVRPPFAHAARRAAGFTESEMAQLEAQAAPTSL</sequence>
<dbReference type="InterPro" id="IPR012347">
    <property type="entry name" value="Ferritin-like"/>
</dbReference>
<dbReference type="PIRSF" id="PIRSF012318">
    <property type="entry name" value="UCP012318"/>
    <property type="match status" value="1"/>
</dbReference>
<dbReference type="Pfam" id="PF04305">
    <property type="entry name" value="DUF455"/>
    <property type="match status" value="1"/>
</dbReference>
<dbReference type="CDD" id="cd00657">
    <property type="entry name" value="Ferritin_like"/>
    <property type="match status" value="1"/>
</dbReference>
<proteinExistence type="predicted"/>
<name>A0A0G3G3M5_9GAMM</name>
<organism evidence="1 2">
    <name type="scientific">Thioalkalivibrio versutus</name>
    <dbReference type="NCBI Taxonomy" id="106634"/>
    <lineage>
        <taxon>Bacteria</taxon>
        <taxon>Pseudomonadati</taxon>
        <taxon>Pseudomonadota</taxon>
        <taxon>Gammaproteobacteria</taxon>
        <taxon>Chromatiales</taxon>
        <taxon>Ectothiorhodospiraceae</taxon>
        <taxon>Thioalkalivibrio</taxon>
    </lineage>
</organism>
<dbReference type="SUPFAM" id="SSF47240">
    <property type="entry name" value="Ferritin-like"/>
    <property type="match status" value="1"/>
</dbReference>
<dbReference type="Gene3D" id="1.20.1260.10">
    <property type="match status" value="1"/>
</dbReference>
<dbReference type="STRING" id="106634.TVD_10815"/>
<keyword evidence="2" id="KW-1185">Reference proteome</keyword>
<dbReference type="PATRIC" id="fig|106634.4.peg.2203"/>